<proteinExistence type="predicted"/>
<reference evidence="1" key="1">
    <citation type="submission" date="2020-05" db="EMBL/GenBank/DDBJ databases">
        <title>Large-scale comparative analyses of tick genomes elucidate their genetic diversity and vector capacities.</title>
        <authorList>
            <person name="Jia N."/>
            <person name="Wang J."/>
            <person name="Shi W."/>
            <person name="Du L."/>
            <person name="Sun Y."/>
            <person name="Zhan W."/>
            <person name="Jiang J."/>
            <person name="Wang Q."/>
            <person name="Zhang B."/>
            <person name="Ji P."/>
            <person name="Sakyi L.B."/>
            <person name="Cui X."/>
            <person name="Yuan T."/>
            <person name="Jiang B."/>
            <person name="Yang W."/>
            <person name="Lam T.T.-Y."/>
            <person name="Chang Q."/>
            <person name="Ding S."/>
            <person name="Wang X."/>
            <person name="Zhu J."/>
            <person name="Ruan X."/>
            <person name="Zhao L."/>
            <person name="Wei J."/>
            <person name="Que T."/>
            <person name="Du C."/>
            <person name="Cheng J."/>
            <person name="Dai P."/>
            <person name="Han X."/>
            <person name="Huang E."/>
            <person name="Gao Y."/>
            <person name="Liu J."/>
            <person name="Shao H."/>
            <person name="Ye R."/>
            <person name="Li L."/>
            <person name="Wei W."/>
            <person name="Wang X."/>
            <person name="Wang C."/>
            <person name="Yang T."/>
            <person name="Huo Q."/>
            <person name="Li W."/>
            <person name="Guo W."/>
            <person name="Chen H."/>
            <person name="Zhou L."/>
            <person name="Ni X."/>
            <person name="Tian J."/>
            <person name="Zhou Y."/>
            <person name="Sheng Y."/>
            <person name="Liu T."/>
            <person name="Pan Y."/>
            <person name="Xia L."/>
            <person name="Li J."/>
            <person name="Zhao F."/>
            <person name="Cao W."/>
        </authorList>
    </citation>
    <scope>NUCLEOTIDE SEQUENCE</scope>
    <source>
        <strain evidence="1">Dsil-2018</strain>
    </source>
</reference>
<dbReference type="EMBL" id="CM023476">
    <property type="protein sequence ID" value="KAH7941345.1"/>
    <property type="molecule type" value="Genomic_DNA"/>
</dbReference>
<dbReference type="Proteomes" id="UP000821865">
    <property type="component" value="Chromosome 7"/>
</dbReference>
<evidence type="ECO:0000313" key="1">
    <source>
        <dbReference type="EMBL" id="KAH7941345.1"/>
    </source>
</evidence>
<comment type="caution">
    <text evidence="1">The sequence shown here is derived from an EMBL/GenBank/DDBJ whole genome shotgun (WGS) entry which is preliminary data.</text>
</comment>
<protein>
    <submittedName>
        <fullName evidence="1">Uncharacterized protein</fullName>
    </submittedName>
</protein>
<gene>
    <name evidence="1" type="ORF">HPB49_012427</name>
</gene>
<sequence>MAPNPKSRARATLPLTVTQWNCRGLKDRKKQAHLRLYLETHEILLAVVTLQEPGASVKLTNYTTPTTLHFNTTRRDLYSFTSNILRRRSLPAPPPFSYTMVSVLPLKRSDPPVHILNIYCPPFSEIFTQAMQVAGRDPLLIVGDFNAPSRLWGHPREDTRGRKLAELLSTLGLTLHNDPANPTFVGNWIQRETCPDLTITRNIRHADWLHTEDTLGSDHCIIDTTIYMRPLKRPLTQARVPDWTTFRTSLPIVEPPPPPPPPSGYDTWSKSLTSTLRQHEKQIQLTDTQMDVHNHLLHLWKARCSLTKRWRKHKHNRRLKKRILELTQRAAEYAAQLADTNWVDQCNTAARQMSGRDTWRLFRALIDPTQTRTVTQRHLHRVMHNFT</sequence>
<organism evidence="1 2">
    <name type="scientific">Dermacentor silvarum</name>
    <name type="common">Tick</name>
    <dbReference type="NCBI Taxonomy" id="543639"/>
    <lineage>
        <taxon>Eukaryota</taxon>
        <taxon>Metazoa</taxon>
        <taxon>Ecdysozoa</taxon>
        <taxon>Arthropoda</taxon>
        <taxon>Chelicerata</taxon>
        <taxon>Arachnida</taxon>
        <taxon>Acari</taxon>
        <taxon>Parasitiformes</taxon>
        <taxon>Ixodida</taxon>
        <taxon>Ixodoidea</taxon>
        <taxon>Ixodidae</taxon>
        <taxon>Rhipicephalinae</taxon>
        <taxon>Dermacentor</taxon>
    </lineage>
</organism>
<keyword evidence="2" id="KW-1185">Reference proteome</keyword>
<accession>A0ACB8CF41</accession>
<evidence type="ECO:0000313" key="2">
    <source>
        <dbReference type="Proteomes" id="UP000821865"/>
    </source>
</evidence>
<name>A0ACB8CF41_DERSI</name>